<dbReference type="AlphaFoldDB" id="R4K3I3"/>
<sequence>MKEEILSDFPQIKSDIKQKIVGKYSSSGILELSEEDERIITEIETEGKKFDNKVICVIDGIMSVGDTQIAVTSYTFTDNEFKPYKYNGCLVIYAKCYNHTWN</sequence>
<evidence type="ECO:0000313" key="2">
    <source>
        <dbReference type="Proteomes" id="UP000013523"/>
    </source>
</evidence>
<dbReference type="PATRIC" id="fig|86416.3.peg.2250"/>
<keyword evidence="2" id="KW-1185">Reference proteome</keyword>
<reference evidence="1 2" key="1">
    <citation type="submission" date="2012-01" db="EMBL/GenBank/DDBJ databases">
        <title>Complete sequence of chromosome of Clostridium pasteurianum BC1.</title>
        <authorList>
            <consortium name="US DOE Joint Genome Institute"/>
            <person name="Lucas S."/>
            <person name="Han J."/>
            <person name="Lapidus A."/>
            <person name="Cheng J.-F."/>
            <person name="Goodwin L."/>
            <person name="Pitluck S."/>
            <person name="Peters L."/>
            <person name="Mikhailova N."/>
            <person name="Teshima H."/>
            <person name="Detter J.C."/>
            <person name="Han C."/>
            <person name="Tapia R."/>
            <person name="Land M."/>
            <person name="Hauser L."/>
            <person name="Kyrpides N."/>
            <person name="Ivanova N."/>
            <person name="Pagani I."/>
            <person name="Dunn J."/>
            <person name="Taghavi S."/>
            <person name="Francis A."/>
            <person name="van der Lelie D."/>
            <person name="Woyke T."/>
        </authorList>
    </citation>
    <scope>NUCLEOTIDE SEQUENCE [LARGE SCALE GENOMIC DNA]</scope>
    <source>
        <strain evidence="1 2">BC1</strain>
    </source>
</reference>
<protein>
    <submittedName>
        <fullName evidence="1">Uncharacterized protein</fullName>
    </submittedName>
</protein>
<dbReference type="HOGENOM" id="CLU_2272497_0_0_9"/>
<dbReference type="RefSeq" id="WP_015615444.1">
    <property type="nucleotide sequence ID" value="NC_021182.1"/>
</dbReference>
<gene>
    <name evidence="1" type="ORF">Clopa_2268</name>
</gene>
<dbReference type="STRING" id="86416.Clopa_2268"/>
<name>R4K3I3_CLOPA</name>
<proteinExistence type="predicted"/>
<dbReference type="Proteomes" id="UP000013523">
    <property type="component" value="Chromosome"/>
</dbReference>
<dbReference type="EMBL" id="CP003261">
    <property type="protein sequence ID" value="AGK97138.1"/>
    <property type="molecule type" value="Genomic_DNA"/>
</dbReference>
<accession>R4K3I3</accession>
<organism evidence="1 2">
    <name type="scientific">Clostridium pasteurianum BC1</name>
    <dbReference type="NCBI Taxonomy" id="86416"/>
    <lineage>
        <taxon>Bacteria</taxon>
        <taxon>Bacillati</taxon>
        <taxon>Bacillota</taxon>
        <taxon>Clostridia</taxon>
        <taxon>Eubacteriales</taxon>
        <taxon>Clostridiaceae</taxon>
        <taxon>Clostridium</taxon>
    </lineage>
</organism>
<dbReference type="KEGG" id="cpas:Clopa_2268"/>
<evidence type="ECO:0000313" key="1">
    <source>
        <dbReference type="EMBL" id="AGK97138.1"/>
    </source>
</evidence>